<evidence type="ECO:0000256" key="8">
    <source>
        <dbReference type="RuleBase" id="RU003954"/>
    </source>
</evidence>
<dbReference type="Pfam" id="PF12053">
    <property type="entry name" value="Par3_HAL_N_term"/>
    <property type="match status" value="1"/>
</dbReference>
<dbReference type="EMBL" id="JAZDUA010000018">
    <property type="protein sequence ID" value="KAK7872910.1"/>
    <property type="molecule type" value="Genomic_DNA"/>
</dbReference>
<evidence type="ECO:0000256" key="1">
    <source>
        <dbReference type="ARBA" id="ARBA00005113"/>
    </source>
</evidence>
<evidence type="ECO:0000256" key="9">
    <source>
        <dbReference type="RuleBase" id="RU004479"/>
    </source>
</evidence>
<evidence type="ECO:0000313" key="11">
    <source>
        <dbReference type="EMBL" id="KAK7872910.1"/>
    </source>
</evidence>
<evidence type="ECO:0000256" key="3">
    <source>
        <dbReference type="ARBA" id="ARBA00012994"/>
    </source>
</evidence>
<comment type="catalytic activity">
    <reaction evidence="7 9">
        <text>L-histidine = trans-urocanate + NH4(+)</text>
        <dbReference type="Rhea" id="RHEA:21232"/>
        <dbReference type="ChEBI" id="CHEBI:17771"/>
        <dbReference type="ChEBI" id="CHEBI:28938"/>
        <dbReference type="ChEBI" id="CHEBI:57595"/>
        <dbReference type="EC" id="4.3.1.3"/>
    </reaction>
</comment>
<dbReference type="InterPro" id="IPR022313">
    <property type="entry name" value="Phe/His_NH3-lyase_AS"/>
</dbReference>
<dbReference type="InterPro" id="IPR005921">
    <property type="entry name" value="HutH"/>
</dbReference>
<feature type="domain" description="Par3/HAL N-terminal" evidence="10">
    <location>
        <begin position="1"/>
        <end position="80"/>
    </location>
</feature>
<dbReference type="PANTHER" id="PTHR10362">
    <property type="entry name" value="HISTIDINE AMMONIA-LYASE"/>
    <property type="match status" value="1"/>
</dbReference>
<evidence type="ECO:0000256" key="5">
    <source>
        <dbReference type="ARBA" id="ARBA00022808"/>
    </source>
</evidence>
<proteinExistence type="inferred from homology"/>
<dbReference type="Pfam" id="PF00221">
    <property type="entry name" value="Lyase_aromatic"/>
    <property type="match status" value="1"/>
</dbReference>
<dbReference type="EC" id="4.3.1.3" evidence="3 9"/>
<reference evidence="11 12" key="1">
    <citation type="submission" date="2024-03" db="EMBL/GenBank/DDBJ databases">
        <title>The genome assembly and annotation of the cricket Gryllus longicercus Weissman &amp; Gray.</title>
        <authorList>
            <person name="Szrajer S."/>
            <person name="Gray D."/>
            <person name="Ylla G."/>
        </authorList>
    </citation>
    <scope>NUCLEOTIDE SEQUENCE [LARGE SCALE GENOMIC DNA]</scope>
    <source>
        <strain evidence="11">DAG 2021-001</strain>
        <tissue evidence="11">Whole body minus gut</tissue>
    </source>
</reference>
<evidence type="ECO:0000256" key="6">
    <source>
        <dbReference type="ARBA" id="ARBA00023239"/>
    </source>
</evidence>
<keyword evidence="6 8" id="KW-0456">Lyase</keyword>
<dbReference type="Gene3D" id="1.20.200.10">
    <property type="entry name" value="Fumarase/aspartase (Central domain)"/>
    <property type="match status" value="1"/>
</dbReference>
<dbReference type="InterPro" id="IPR021922">
    <property type="entry name" value="Par3/HAL_N"/>
</dbReference>
<dbReference type="NCBIfam" id="TIGR01225">
    <property type="entry name" value="hutH"/>
    <property type="match status" value="1"/>
</dbReference>
<keyword evidence="5 9" id="KW-0369">Histidine metabolism</keyword>
<sequence>MKVYVRVKGEWLLVPCKDGKSTVRWLADEALRRYHLLDQQGSGKQAPQLREVRKMRGALLCLDDPISDCLDDNDSIIIVTSSDKPPKPQSLEDLKFGNEIKDINHKPAEEYLYLDGASLSTNDLMLLGKGSYRIKLTAEAEINVTKARELIDKILQEKKVVYGITTGFGNFARTVIDSDQLEELQYNLIRSHAAGVGEPLSVEKTRMLLALRINVLAKGYSGISLKTLRHLINAFNNSCLSWVPVQGSVGASGDLAPLAHLALGLLGEGKMWSPATGWADAKEVLAVNGLQPMELGPKEGIALINGTQLITSLGAEAVERAYYIARQADVTAALTLEVLKGTSRAFDSDVQLIRPHKGQIAVARTLRALLHSEFYPSQIAESHRFCNRVQDAYTLRCCPQVHGIVHDTIDFVQEVITVEMNSGTDNPIVFADRGEIISAGNFHGEYPAKVLDYLAIAVHELASMSERRIERLVNPALSELPAFLVKDGGLNSGFMLAHCTAAALVSENKALCHPASVDSLSTSAAQEDHVSMGCFAARKALQVVENVERVIAIELLAACQAIEFLRPLKTTLPLEEVYKVVRSRVRPWDKDRYMAPDIEAVTELLRQDHIWVAVRHHIDYYLAPQELETRVFSPTAVMVGEKQRAKAHVHQEKCLINAKKRLRPSSP</sequence>
<evidence type="ECO:0000259" key="10">
    <source>
        <dbReference type="Pfam" id="PF12053"/>
    </source>
</evidence>
<dbReference type="PROSITE" id="PS00488">
    <property type="entry name" value="PAL_HISTIDASE"/>
    <property type="match status" value="1"/>
</dbReference>
<evidence type="ECO:0000313" key="12">
    <source>
        <dbReference type="Proteomes" id="UP001378592"/>
    </source>
</evidence>
<dbReference type="GO" id="GO:0005737">
    <property type="term" value="C:cytoplasm"/>
    <property type="evidence" value="ECO:0007669"/>
    <property type="project" value="InterPro"/>
</dbReference>
<dbReference type="GO" id="GO:0006548">
    <property type="term" value="P:L-histidine catabolic process"/>
    <property type="evidence" value="ECO:0007669"/>
    <property type="project" value="InterPro"/>
</dbReference>
<dbReference type="InterPro" id="IPR001106">
    <property type="entry name" value="Aromatic_Lyase"/>
</dbReference>
<dbReference type="CDD" id="cd00332">
    <property type="entry name" value="PAL-HAL"/>
    <property type="match status" value="1"/>
</dbReference>
<accession>A0AAN9ZGR3</accession>
<comment type="caution">
    <text evidence="11">The sequence shown here is derived from an EMBL/GenBank/DDBJ whole genome shotgun (WGS) entry which is preliminary data.</text>
</comment>
<dbReference type="Proteomes" id="UP001378592">
    <property type="component" value="Unassembled WGS sequence"/>
</dbReference>
<organism evidence="11 12">
    <name type="scientific">Gryllus longicercus</name>
    <dbReference type="NCBI Taxonomy" id="2509291"/>
    <lineage>
        <taxon>Eukaryota</taxon>
        <taxon>Metazoa</taxon>
        <taxon>Ecdysozoa</taxon>
        <taxon>Arthropoda</taxon>
        <taxon>Hexapoda</taxon>
        <taxon>Insecta</taxon>
        <taxon>Pterygota</taxon>
        <taxon>Neoptera</taxon>
        <taxon>Polyneoptera</taxon>
        <taxon>Orthoptera</taxon>
        <taxon>Ensifera</taxon>
        <taxon>Gryllidea</taxon>
        <taxon>Grylloidea</taxon>
        <taxon>Gryllidae</taxon>
        <taxon>Gryllinae</taxon>
        <taxon>Gryllus</taxon>
    </lineage>
</organism>
<evidence type="ECO:0000256" key="7">
    <source>
        <dbReference type="ARBA" id="ARBA00049269"/>
    </source>
</evidence>
<dbReference type="GO" id="GO:0004397">
    <property type="term" value="F:histidine ammonia-lyase activity"/>
    <property type="evidence" value="ECO:0007669"/>
    <property type="project" value="UniProtKB-EC"/>
</dbReference>
<evidence type="ECO:0000256" key="2">
    <source>
        <dbReference type="ARBA" id="ARBA00007238"/>
    </source>
</evidence>
<name>A0AAN9ZGR3_9ORTH</name>
<protein>
    <recommendedName>
        <fullName evidence="4 9">Histidine ammonia-lyase</fullName>
        <ecNumber evidence="3 9">4.3.1.3</ecNumber>
    </recommendedName>
</protein>
<dbReference type="InterPro" id="IPR008948">
    <property type="entry name" value="L-Aspartase-like"/>
</dbReference>
<comment type="similarity">
    <text evidence="2 8">Belongs to the PAL/histidase family.</text>
</comment>
<keyword evidence="12" id="KW-1185">Reference proteome</keyword>
<dbReference type="FunFam" id="1.20.200.10:FF:000003">
    <property type="entry name" value="Histidine ammonia-lyase"/>
    <property type="match status" value="1"/>
</dbReference>
<dbReference type="Gene3D" id="1.10.275.10">
    <property type="entry name" value="Fumarase/aspartase (N-terminal domain)"/>
    <property type="match status" value="1"/>
</dbReference>
<dbReference type="InterPro" id="IPR024083">
    <property type="entry name" value="Fumarase/histidase_N"/>
</dbReference>
<dbReference type="SUPFAM" id="SSF48557">
    <property type="entry name" value="L-aspartase-like"/>
    <property type="match status" value="1"/>
</dbReference>
<dbReference type="NCBIfam" id="NF006871">
    <property type="entry name" value="PRK09367.1"/>
    <property type="match status" value="1"/>
</dbReference>
<dbReference type="AlphaFoldDB" id="A0AAN9ZGR3"/>
<comment type="pathway">
    <text evidence="1 9">Amino-acid degradation; L-histidine degradation into L-glutamate; N-formimidoyl-L-glutamate from L-histidine: step 1/3.</text>
</comment>
<dbReference type="FunFam" id="1.10.275.10:FF:000007">
    <property type="entry name" value="Histidine ammonia-lyase"/>
    <property type="match status" value="1"/>
</dbReference>
<dbReference type="Gene3D" id="3.10.20.90">
    <property type="entry name" value="Phosphatidylinositol 3-kinase Catalytic Subunit, Chain A, domain 1"/>
    <property type="match status" value="1"/>
</dbReference>
<gene>
    <name evidence="11" type="ORF">R5R35_004230</name>
</gene>
<evidence type="ECO:0000256" key="4">
    <source>
        <dbReference type="ARBA" id="ARBA00017271"/>
    </source>
</evidence>